<keyword evidence="1" id="KW-0472">Membrane</keyword>
<reference evidence="2" key="1">
    <citation type="submission" date="2021-01" db="EMBL/GenBank/DDBJ databases">
        <title>Chromosome-level genome assembly of a human fungal pathogen reveals clustering of transcriptionally co-regulated genes.</title>
        <authorList>
            <person name="Voorhies M."/>
            <person name="Cohen S."/>
            <person name="Shea T.P."/>
            <person name="Petrus S."/>
            <person name="Munoz J.F."/>
            <person name="Poplawski S."/>
            <person name="Goldman W.E."/>
            <person name="Michael T."/>
            <person name="Cuomo C.A."/>
            <person name="Sil A."/>
            <person name="Beyhan S."/>
        </authorList>
    </citation>
    <scope>NUCLEOTIDE SEQUENCE</scope>
    <source>
        <strain evidence="2">H88</strain>
    </source>
</reference>
<accession>A0A8A1LFU7</accession>
<dbReference type="EMBL" id="CP069103">
    <property type="protein sequence ID" value="QSS52756.1"/>
    <property type="molecule type" value="Genomic_DNA"/>
</dbReference>
<feature type="transmembrane region" description="Helical" evidence="1">
    <location>
        <begin position="6"/>
        <end position="28"/>
    </location>
</feature>
<keyword evidence="1" id="KW-1133">Transmembrane helix</keyword>
<sequence>MLPNITLLSIIIHNSATMQLIIAVVINLRHKACPFCPSLRVTPSPSPLPLPPRPPIPFPLRVLVPQYRASSPHWHRRKRNHAIPKQTP</sequence>
<gene>
    <name evidence="2" type="ORF">I7I53_08487</name>
</gene>
<evidence type="ECO:0000256" key="1">
    <source>
        <dbReference type="SAM" id="Phobius"/>
    </source>
</evidence>
<protein>
    <submittedName>
        <fullName evidence="2">Uncharacterized protein</fullName>
    </submittedName>
</protein>
<evidence type="ECO:0000313" key="3">
    <source>
        <dbReference type="Proteomes" id="UP000663419"/>
    </source>
</evidence>
<proteinExistence type="predicted"/>
<dbReference type="Proteomes" id="UP000663419">
    <property type="component" value="Chromosome 2"/>
</dbReference>
<evidence type="ECO:0000313" key="2">
    <source>
        <dbReference type="EMBL" id="QSS52756.1"/>
    </source>
</evidence>
<dbReference type="VEuPathDB" id="FungiDB:I7I53_08487"/>
<dbReference type="AlphaFoldDB" id="A0A8A1LFU7"/>
<keyword evidence="1" id="KW-0812">Transmembrane</keyword>
<organism evidence="2 3">
    <name type="scientific">Ajellomyces capsulatus (strain H88)</name>
    <name type="common">Darling's disease fungus</name>
    <name type="synonym">Histoplasma capsulatum</name>
    <dbReference type="NCBI Taxonomy" id="544711"/>
    <lineage>
        <taxon>Eukaryota</taxon>
        <taxon>Fungi</taxon>
        <taxon>Dikarya</taxon>
        <taxon>Ascomycota</taxon>
        <taxon>Pezizomycotina</taxon>
        <taxon>Eurotiomycetes</taxon>
        <taxon>Eurotiomycetidae</taxon>
        <taxon>Onygenales</taxon>
        <taxon>Ajellomycetaceae</taxon>
        <taxon>Histoplasma</taxon>
    </lineage>
</organism>
<name>A0A8A1LFU7_AJEC8</name>